<dbReference type="EMBL" id="JBAMMX010000006">
    <property type="protein sequence ID" value="KAK6937551.1"/>
    <property type="molecule type" value="Genomic_DNA"/>
</dbReference>
<feature type="domain" description="SMP" evidence="4">
    <location>
        <begin position="258"/>
        <end position="307"/>
    </location>
</feature>
<protein>
    <submittedName>
        <fullName evidence="5">Late embryogenesis abundant protein, SMP subgroup domain</fullName>
    </submittedName>
</protein>
<reference evidence="5 6" key="1">
    <citation type="submission" date="2023-12" db="EMBL/GenBank/DDBJ databases">
        <title>A high-quality genome assembly for Dillenia turbinata (Dilleniales).</title>
        <authorList>
            <person name="Chanderbali A."/>
        </authorList>
    </citation>
    <scope>NUCLEOTIDE SEQUENCE [LARGE SCALE GENOMIC DNA]</scope>
    <source>
        <strain evidence="5">LSX21</strain>
        <tissue evidence="5">Leaf</tissue>
    </source>
</reference>
<comment type="similarity">
    <text evidence="1">Belongs to the LEA type SMP family.</text>
</comment>
<proteinExistence type="inferred from homology"/>
<gene>
    <name evidence="5" type="ORF">RJ641_031059</name>
</gene>
<sequence length="308" mass="32207">MCASDSDDHEFLHVSNRSPPRVCNKTIYTRLMLCPFLLPFPFEDRERRRERENNESKPTPKTSGRHEAIRYGDVFTVSGELAAKSVAPTDAASMQAAKKIVTGRTQKGGPSAVMQSAATKNEQAGLVGHDQVAAVTENEGITISESEVASHRIVTESVAGQVVGQHVQVISPSVTQGTPITSHEPGGITNGEALEATALSAGDKPVDQNDADAIQAAEVRATGTNVITPGGVAAQAQSAAVANARTMRDEDKATLSDDATAKLPADKPATREDAEGVIGAEIRNKPDLTTHLGGVAASVAAAARLNQT</sequence>
<feature type="compositionally biased region" description="Basic and acidic residues" evidence="3">
    <location>
        <begin position="264"/>
        <end position="274"/>
    </location>
</feature>
<evidence type="ECO:0000313" key="6">
    <source>
        <dbReference type="Proteomes" id="UP001370490"/>
    </source>
</evidence>
<evidence type="ECO:0000259" key="4">
    <source>
        <dbReference type="Pfam" id="PF04927"/>
    </source>
</evidence>
<keyword evidence="2" id="KW-0677">Repeat</keyword>
<feature type="domain" description="SMP" evidence="4">
    <location>
        <begin position="69"/>
        <end position="123"/>
    </location>
</feature>
<dbReference type="PANTHER" id="PTHR31174">
    <property type="entry name" value="SEED MATURATION FAMILY PROTEIN"/>
    <property type="match status" value="1"/>
</dbReference>
<evidence type="ECO:0000256" key="2">
    <source>
        <dbReference type="ARBA" id="ARBA00022737"/>
    </source>
</evidence>
<name>A0AAN8VWT5_9MAGN</name>
<dbReference type="InterPro" id="IPR042971">
    <property type="entry name" value="LEA_SMP"/>
</dbReference>
<feature type="region of interest" description="Disordered" evidence="3">
    <location>
        <begin position="248"/>
        <end position="277"/>
    </location>
</feature>
<evidence type="ECO:0000256" key="3">
    <source>
        <dbReference type="SAM" id="MobiDB-lite"/>
    </source>
</evidence>
<dbReference type="Proteomes" id="UP001370490">
    <property type="component" value="Unassembled WGS sequence"/>
</dbReference>
<feature type="non-terminal residue" evidence="5">
    <location>
        <position position="308"/>
    </location>
</feature>
<organism evidence="5 6">
    <name type="scientific">Dillenia turbinata</name>
    <dbReference type="NCBI Taxonomy" id="194707"/>
    <lineage>
        <taxon>Eukaryota</taxon>
        <taxon>Viridiplantae</taxon>
        <taxon>Streptophyta</taxon>
        <taxon>Embryophyta</taxon>
        <taxon>Tracheophyta</taxon>
        <taxon>Spermatophyta</taxon>
        <taxon>Magnoliopsida</taxon>
        <taxon>eudicotyledons</taxon>
        <taxon>Gunneridae</taxon>
        <taxon>Pentapetalae</taxon>
        <taxon>Dilleniales</taxon>
        <taxon>Dilleniaceae</taxon>
        <taxon>Dillenia</taxon>
    </lineage>
</organism>
<dbReference type="AlphaFoldDB" id="A0AAN8VWT5"/>
<dbReference type="Pfam" id="PF04927">
    <property type="entry name" value="SMP"/>
    <property type="match status" value="3"/>
</dbReference>
<keyword evidence="6" id="KW-1185">Reference proteome</keyword>
<accession>A0AAN8VWT5</accession>
<dbReference type="InterPro" id="IPR007011">
    <property type="entry name" value="LEA_SMP_dom"/>
</dbReference>
<feature type="domain" description="SMP" evidence="4">
    <location>
        <begin position="188"/>
        <end position="245"/>
    </location>
</feature>
<evidence type="ECO:0000313" key="5">
    <source>
        <dbReference type="EMBL" id="KAK6937551.1"/>
    </source>
</evidence>
<evidence type="ECO:0000256" key="1">
    <source>
        <dbReference type="ARBA" id="ARBA00010733"/>
    </source>
</evidence>
<feature type="region of interest" description="Disordered" evidence="3">
    <location>
        <begin position="47"/>
        <end position="67"/>
    </location>
</feature>
<dbReference type="PANTHER" id="PTHR31174:SF31">
    <property type="entry name" value="LATE EMBRYOGENESIS ABUNDANT PROTEIN 3"/>
    <property type="match status" value="1"/>
</dbReference>
<comment type="caution">
    <text evidence="5">The sequence shown here is derived from an EMBL/GenBank/DDBJ whole genome shotgun (WGS) entry which is preliminary data.</text>
</comment>